<accession>A0AAD9G9V3</accession>
<feature type="region of interest" description="Disordered" evidence="2">
    <location>
        <begin position="4310"/>
        <end position="4341"/>
    </location>
</feature>
<feature type="region of interest" description="Disordered" evidence="2">
    <location>
        <begin position="366"/>
        <end position="570"/>
    </location>
</feature>
<feature type="compositionally biased region" description="Acidic residues" evidence="2">
    <location>
        <begin position="3997"/>
        <end position="4013"/>
    </location>
</feature>
<feature type="region of interest" description="Disordered" evidence="2">
    <location>
        <begin position="2923"/>
        <end position="3144"/>
    </location>
</feature>
<feature type="compositionally biased region" description="Polar residues" evidence="2">
    <location>
        <begin position="3066"/>
        <end position="3083"/>
    </location>
</feature>
<feature type="region of interest" description="Disordered" evidence="2">
    <location>
        <begin position="4123"/>
        <end position="4170"/>
    </location>
</feature>
<comment type="caution">
    <text evidence="3">The sequence shown here is derived from an EMBL/GenBank/DDBJ whole genome shotgun (WGS) entry which is preliminary data.</text>
</comment>
<feature type="compositionally biased region" description="Basic and acidic residues" evidence="2">
    <location>
        <begin position="393"/>
        <end position="405"/>
    </location>
</feature>
<feature type="compositionally biased region" description="Low complexity" evidence="2">
    <location>
        <begin position="2342"/>
        <end position="2358"/>
    </location>
</feature>
<feature type="compositionally biased region" description="Basic and acidic residues" evidence="2">
    <location>
        <begin position="2285"/>
        <end position="2295"/>
    </location>
</feature>
<feature type="compositionally biased region" description="Polar residues" evidence="2">
    <location>
        <begin position="600"/>
        <end position="616"/>
    </location>
</feature>
<feature type="compositionally biased region" description="Acidic residues" evidence="2">
    <location>
        <begin position="4276"/>
        <end position="4288"/>
    </location>
</feature>
<feature type="region of interest" description="Disordered" evidence="2">
    <location>
        <begin position="2759"/>
        <end position="2859"/>
    </location>
</feature>
<feature type="compositionally biased region" description="Acidic residues" evidence="2">
    <location>
        <begin position="1956"/>
        <end position="1976"/>
    </location>
</feature>
<feature type="compositionally biased region" description="Acidic residues" evidence="2">
    <location>
        <begin position="3968"/>
        <end position="3981"/>
    </location>
</feature>
<proteinExistence type="predicted"/>
<feature type="compositionally biased region" description="Acidic residues" evidence="2">
    <location>
        <begin position="4088"/>
        <end position="4107"/>
    </location>
</feature>
<feature type="region of interest" description="Disordered" evidence="2">
    <location>
        <begin position="2307"/>
        <end position="2326"/>
    </location>
</feature>
<sequence length="4378" mass="468198">MERKVPPPGGFGAPPVVNGAQPQPFKRRSGPPLAFGTPPAANSEQNAPPPPPQQPQSFGFQTARGPVNTNVGMGGRGWKPGRVGGRHDSPLYGKHRKRPSSSSIDSNVSWSGSEIESIGGFGAAHTEEQARLSWTSSVATKEEAPSAAQQDLASASSLFGAPAHKQQPQSADEIKPTVAEAGMTVQPPKTPLGKPTQDAGGEISATQRIRMGLSEHVGSRAGSRANSSENVFANAVPPVYDEEKSGPQSCPSTFNNTKQPQFSIDKLRQLRSNELVASKLLPTRNSVNSLMGYVRELQLSEATLRKQLVTTKQHTEEELSQSLSKVTELERTVHEVERDRELARRKLEEQEQLIRDLAAKLKQAEAAKAKTSTVPAVDELPPIAEEPIPQSETEGKPTVGDESKSEATAISPPKVTLPPPSSQQPSQPPMLPGHSDQSNGSRRAAQFGLASPRSPNRPLWDPWASGGVTPMKNLPPAFTIGSTGLDPVASSSPSTTQAPTTDVAAPGEYELKSVLMSPRRHDESAQAASQMDQNEFPQEGSVPQHSMGAMPSPLYPQQQDFSSPEAQNEAYGIQGQDDVPLMESPSQVVPMLPAERVTLNDTLPVQQGSSNLSAQENAIDASGGEWNEIPAQQEVLAPAVSFLSPADIGGSEARPSPPQAVADQSALPPPTPQAVGDHYSPEKSDEVAPPETDNAEVSIPATPPVESTYIPPPQASEIQPPHPEQDTIAAPAEPVSLETLLVDFFTEVDKKRLKMAKVYGKRYEGREKWLFAELSKRYGAAKVAALKARYENGSGSETSATTSSSGPSGKTNEHTSKPTDVSKSDQPKSGRQGHPRPPQFFHPPAPAKSVDMSAGSAPVPPPAAVSESMDAPIAEADDSAEGSGTTAVSLETKASPGEAARVSPRRRQSGGNVPPFTTASPSFPGPQGTGEGSKTSSVSLSGPPIMTTTRPSVPREEPARHVNKHPPPPPFQARRENTSLNDINNANAEPVGLRQRHNAPRPNAQDQKSAHVEPPVVTLEGLLKELYKKHQPDKLKNVSIVAKQYAGKERELVGLLKGKYGALSVKHLEENLEVLERAHVAHMASTGAGKKRGCVVRTISLVFWVSVVLYFSFGAVFVSFVVLDVWECHSLESDDQELEAEECAPLKKELETFTYEHVADYVSQSHPESCFCSEWKARESVLFANLSGDDLLNLVRLVPFSPESFGAPWIASVKEQVPSQEFYDSYAKPVVDVSLDVGSFVWSSVLELVGYDETSEQSSEVVRGGVVEDDDKEAAPLMDEDGERDMYSDSLEQTSGDVDDESLFSDVDEEHVLTKDSETEVEAGSAAMPETMAQVPVEEEIPVEVEVVQIDEELQIDEVEVAALDEVSVKDSVADEEPAIAEEQNFSLVEDVVSIAEESAIVDEENISSVEDVISEEESINVENKNSPVAPTTEGEEVVPEDILPGVEESELVDTSKELAEVAVETLVEDDSNVEGSAIVDEEDVSSIEDVIAKEEESVVMENESPVASVVENEEEAPVESIDLVEADDFPDVEESEVADDSEEPSEAADGEVTDTAAEGEVIDTLAETSSVVTAIVENESVEEEDDDDAEVSVASEDEVSDEAVDTEEQVHEAVVEEVSDSASVEDSEVSVEKNALSDDVVEVEVRQEGLDLSYPETDEKDSLAETVTASSVEGGLESVASTDEDVSPLETEPELMVESDNISDDILDKSDTVDAVVDSKENLASLSDTDVDVAEVESVDVAEVESVDSENETAEEDLGKSDDLDTKASIDLSQESVSVVEEAASDSMAPTDVDEVQAFEDTDGADPGEAEVDDDRGDEELDAVMDVDAAVDTVSDEEEIVISDESDVSDMVSEAELPTGTSSDIDDEEPLSEESSDDMPAEVSETISDEGHDEAGSVSGVDEETSEVAASNDEDDAAIPADIETITSEVTLEEDGLSESDDEVAEALLERTENEAEGVGETSEELAENVDNEAEDVADVVDVPSDMAAEEGVEVEEVTEAGSEAASVDEMVSENAEDGNDDAESATPREIEAEPSVSEVGLFSELVGEESVAIEATEVSIDADAASVEEMGEAVDVVDSEEVESTDGAESAVVADEEASNSAEASAVSAVEDVPVDDAVEDAVPVDAKSLDDLLKTDTDELPATDSELVSEQEVEDASTSASEDKVDGGLVSVVNDVLARLVEPFEAAKTAMPVVEGEEKNVTPQPSQPKSDNNATSSRIYEHAGAHGALNTVSQRSWRPEPSVERHNSLLFKKHHKHLAPSSVDTGPSIKSEASAASNAQKPELKVPSKVDTKVPTPLTAVKMELRSIQPPRTPQGNATDSIFHEGGLSASQRVRMELSAHSGSRAGSGSRSNSSEDIFAAKSPVSDEKKHGPRSCPTSFTDRRTKMSPGRRRQSDSIVSKLLPTRDSINSMLAYLHELQRSETSLRKQLMTTKQHTETDLHQSLSKLSELQRTIHQVERERQLAVQKLDEKDQRILELTAKLKEAEAAQAKGSPVTATVGVSCNGGLPSIAEEAMAHTTTEPQISLPDQEIPGSSIEEISALKAEVPQPYRQPSQLPRPLQVQSVMDEAAQFDSLSPRSPNRPLWDPWASGGTTPMKNLPPVFTIGSTGLDPIVTASHQRTIRDEDHELRSILMSPRQAQAQLTATKDAYPDVQAEMERSGTLEPQCPAPVVNVGSTASLPPYSQEQEFHQVKLQEAPCSPDAPTKILSTSTDPLQMDPMLYIGVMPPIHESPFEENSPVTRDSGVDETLWHDMQTQDEVQPPATQFPRNQMKDKETMDITGLSFNSRSPVGNGRRHNADDASIPGESTRIDRPEEVASGEPKQNVPAKPVNSTPLTPDLQPPHPASPSQQEATDIANTAEPVSLETLLVDFFTEVDKKRLKMAKVYGKRYEGREKWLFAELSKRYGAVKVAALKARYENGSGSETSATTSSSGPSGKTNEHTSKPTDVSKSDQPKSGRQGHPRPPQFFHPPAPAKSVDMSAGSAPVPPPAAVSESMDAPIAEADDSAEGSGTTAVSLETKASPGEAARVSPRRRQSGGNVPPFTTASPSFPGPQGTEEGSKTSSVSLSGPPIMTTTRPSVPREEPARHVNKHPPPPSFQARRENTSLNDINNANAEPVGLRQRHNAPRPNAQDQKSAHVEPPVVTLEGLLKELYKKHQPDKLKNVSIVAKQYAGKERELVGLLKGKYGALSVKHLEENLEVLERAHVAHMASTGAGKKRGCVVRTISLVFWVSVVLYFSFGAVFVSFVVLDVWECHSLESDDQELEAEECAPLKKELETFTYEHVADYVSQSHPESCFCSEWKARESALFANLSGDDLLNLVRLVPFSPESFGAPWIASVKEQVPSQEFYDSYAKPVVDVSLDVGSFVWSSVLELVGYDETSEQSSEVVRGGVVEDDDKEAAPLMDEDGERDMYSDSLEQTSGDVDDESLFSDVDEEHVLTKDSETEVEAGSAAMPETMAQVPVEEEIPVEVEVVQINEELQIDEVEVAALDEVSVKDSVADEEPAIAEEQNFSLVEDVVSIAEESAIVDEENVSSVDDVISEEESINVENKNSPVAPTTEGEEVVPEDILPGVEESELVDTSKELAEVGVETLVEDDSNVEGSAIVDEEDASSIEDVIAKEEESVVMENESPVASVVENEEEAPVESIDLVEADDFPDVEESEVADDSEEPSEAADGEVTDTAAEGEVIDTLAETSSVVTAIVENESVEEEDDDDAEVSVASEDEVSDEAVDTEEQVHEAVVEEVSDSASVEDSEVSVEKNALSDDVVEVEVRQEGLDLSYPETDEKDSLAETVTASSVEGGLESVVSTDEDVSPLETEPELMVESDNISDDILDKSDTVDAVVDSKENLASLSDTDVDVAEVESVDVAEVESVDSENETAEEDLGKSDDLDTKASIDLSQESVSVVEEAASDSMAPTDVDEVQAFEDTDGADPGEAEVDDDRGDEELDAVMDVDAAVDTVSGEEEIVISDESDVSDMVSEAELPTGSSSDIDDEEPLSEESSDDMPAEVSETISDEGHDEAGSVSGVDEETSEVAASNDEDDAAIPADIETITSEVTLEEDGLSESDDEVAEALLERTENEAEGVGETGEELAENVDNEAEDVADVVDVPSDMAAEEGVEVEEVTEAGSEAASVDEMVSENAEDGNDDAESATPREIEAEPSVSEVGLFSELVGEESVAIEATEVSIDADAASVEEMGEAVDVVDSEEVESTDGAESAVVADEEASNSAEASAVSAAEDVPVDDAVEDAVPVTVESVEELLGGATGDVADPEPVDDGEDGGFDNKMLHSGQEEHFVIANADESDDAASAARKSQTSVNTETVEPVDDGDFNDDDEEGEIAFMEELEDPEEVLRMAEQAAAAAELAMMEASR</sequence>
<feature type="compositionally biased region" description="Acidic residues" evidence="2">
    <location>
        <begin position="2012"/>
        <end position="2025"/>
    </location>
</feature>
<feature type="region of interest" description="Disordered" evidence="2">
    <location>
        <begin position="1953"/>
        <end position="1976"/>
    </location>
</feature>
<feature type="compositionally biased region" description="Acidic residues" evidence="2">
    <location>
        <begin position="1793"/>
        <end position="1826"/>
    </location>
</feature>
<feature type="compositionally biased region" description="Low complexity" evidence="2">
    <location>
        <begin position="146"/>
        <end position="158"/>
    </location>
</feature>
<feature type="region of interest" description="Disordered" evidence="2">
    <location>
        <begin position="4085"/>
        <end position="4107"/>
    </location>
</feature>
<feature type="compositionally biased region" description="Acidic residues" evidence="2">
    <location>
        <begin position="1512"/>
        <end position="1553"/>
    </location>
</feature>
<reference evidence="3" key="1">
    <citation type="submission" date="2023-08" db="EMBL/GenBank/DDBJ databases">
        <title>Reference Genome Resource for the Citrus Pathogen Phytophthora citrophthora.</title>
        <authorList>
            <person name="Moller H."/>
            <person name="Coetzee B."/>
            <person name="Rose L.J."/>
            <person name="Van Niekerk J.M."/>
        </authorList>
    </citation>
    <scope>NUCLEOTIDE SEQUENCE</scope>
    <source>
        <strain evidence="3">STE-U-9442</strain>
    </source>
</reference>
<name>A0AAD9G9V3_9STRA</name>
<evidence type="ECO:0000256" key="2">
    <source>
        <dbReference type="SAM" id="MobiDB-lite"/>
    </source>
</evidence>
<feature type="compositionally biased region" description="Pro residues" evidence="2">
    <location>
        <begin position="415"/>
        <end position="431"/>
    </location>
</feature>
<feature type="compositionally biased region" description="Low complexity" evidence="2">
    <location>
        <begin position="2090"/>
        <end position="2114"/>
    </location>
</feature>
<feature type="compositionally biased region" description="Acidic residues" evidence="2">
    <location>
        <begin position="1991"/>
        <end position="2000"/>
    </location>
</feature>
<feature type="coiled-coil region" evidence="1">
    <location>
        <begin position="2444"/>
        <end position="2492"/>
    </location>
</feature>
<feature type="compositionally biased region" description="Acidic residues" evidence="2">
    <location>
        <begin position="1683"/>
        <end position="1706"/>
    </location>
</feature>
<feature type="compositionally biased region" description="Basic and acidic residues" evidence="2">
    <location>
        <begin position="2943"/>
        <end position="2960"/>
    </location>
</feature>
<feature type="compositionally biased region" description="Polar residues" evidence="2">
    <location>
        <begin position="978"/>
        <end position="987"/>
    </location>
</feature>
<feature type="compositionally biased region" description="Acidic residues" evidence="2">
    <location>
        <begin position="4211"/>
        <end position="4220"/>
    </location>
</feature>
<feature type="region of interest" description="Disordered" evidence="2">
    <location>
        <begin position="2341"/>
        <end position="2400"/>
    </location>
</feature>
<feature type="compositionally biased region" description="Polar residues" evidence="2">
    <location>
        <begin position="555"/>
        <end position="566"/>
    </location>
</feature>
<feature type="compositionally biased region" description="Acidic residues" evidence="2">
    <location>
        <begin position="4144"/>
        <end position="4157"/>
    </location>
</feature>
<feature type="compositionally biased region" description="Polar residues" evidence="2">
    <location>
        <begin position="909"/>
        <end position="921"/>
    </location>
</feature>
<feature type="compositionally biased region" description="Acidic residues" evidence="2">
    <location>
        <begin position="1865"/>
        <end position="1881"/>
    </location>
</feature>
<feature type="compositionally biased region" description="Acidic residues" evidence="2">
    <location>
        <begin position="3815"/>
        <end position="3825"/>
    </location>
</feature>
<feature type="region of interest" description="Disordered" evidence="2">
    <location>
        <begin position="4267"/>
        <end position="4292"/>
    </location>
</feature>
<evidence type="ECO:0000256" key="1">
    <source>
        <dbReference type="SAM" id="Coils"/>
    </source>
</evidence>
<feature type="compositionally biased region" description="Pro residues" evidence="2">
    <location>
        <begin position="2967"/>
        <end position="2978"/>
    </location>
</feature>
<feature type="compositionally biased region" description="Low complexity" evidence="2">
    <location>
        <begin position="2925"/>
        <end position="2942"/>
    </location>
</feature>
<feature type="compositionally biased region" description="Acidic residues" evidence="2">
    <location>
        <begin position="1267"/>
        <end position="1283"/>
    </location>
</feature>
<dbReference type="Proteomes" id="UP001259832">
    <property type="component" value="Unassembled WGS sequence"/>
</dbReference>
<feature type="compositionally biased region" description="Basic and acidic residues" evidence="2">
    <location>
        <begin position="3890"/>
        <end position="3901"/>
    </location>
</feature>
<feature type="compositionally biased region" description="Polar residues" evidence="2">
    <location>
        <begin position="3041"/>
        <end position="3053"/>
    </location>
</feature>
<gene>
    <name evidence="3" type="ORF">P3T76_011049</name>
</gene>
<feature type="compositionally biased region" description="Polar residues" evidence="2">
    <location>
        <begin position="4318"/>
        <end position="4328"/>
    </location>
</feature>
<feature type="compositionally biased region" description="Pro residues" evidence="2">
    <location>
        <begin position="835"/>
        <end position="846"/>
    </location>
</feature>
<feature type="region of interest" description="Disordered" evidence="2">
    <location>
        <begin position="790"/>
        <end position="1012"/>
    </location>
</feature>
<feature type="region of interest" description="Disordered" evidence="2">
    <location>
        <begin position="3391"/>
        <end position="3433"/>
    </location>
</feature>
<feature type="compositionally biased region" description="Acidic residues" evidence="2">
    <location>
        <begin position="1580"/>
        <end position="1608"/>
    </location>
</feature>
<feature type="region of interest" description="Disordered" evidence="2">
    <location>
        <begin position="1991"/>
        <end position="2038"/>
    </location>
</feature>
<feature type="region of interest" description="Disordered" evidence="2">
    <location>
        <begin position="600"/>
        <end position="632"/>
    </location>
</feature>
<feature type="compositionally biased region" description="Low complexity" evidence="2">
    <location>
        <begin position="489"/>
        <end position="501"/>
    </location>
</feature>
<feature type="compositionally biased region" description="Low complexity" evidence="2">
    <location>
        <begin position="4222"/>
        <end position="4246"/>
    </location>
</feature>
<feature type="compositionally biased region" description="Polar residues" evidence="2">
    <location>
        <begin position="526"/>
        <end position="544"/>
    </location>
</feature>
<feature type="region of interest" description="Disordered" evidence="2">
    <location>
        <begin position="2228"/>
        <end position="2247"/>
    </location>
</feature>
<feature type="compositionally biased region" description="Acidic residues" evidence="2">
    <location>
        <begin position="2079"/>
        <end position="2088"/>
    </location>
</feature>
<feature type="region of interest" description="Disordered" evidence="2">
    <location>
        <begin position="4211"/>
        <end position="4251"/>
    </location>
</feature>
<evidence type="ECO:0000313" key="3">
    <source>
        <dbReference type="EMBL" id="KAK1934440.1"/>
    </source>
</evidence>
<feature type="compositionally biased region" description="Acidic residues" evidence="2">
    <location>
        <begin position="1741"/>
        <end position="1757"/>
    </location>
</feature>
<keyword evidence="1" id="KW-0175">Coiled coil</keyword>
<feature type="compositionally biased region" description="Acidic residues" evidence="2">
    <location>
        <begin position="1902"/>
        <end position="1918"/>
    </location>
</feature>
<feature type="compositionally biased region" description="Acidic residues" evidence="2">
    <location>
        <begin position="4123"/>
        <end position="4132"/>
    </location>
</feature>
<feature type="region of interest" description="Disordered" evidence="2">
    <location>
        <begin position="1"/>
        <end position="175"/>
    </location>
</feature>
<feature type="compositionally biased region" description="Acidic residues" evidence="2">
    <location>
        <begin position="4330"/>
        <end position="4341"/>
    </location>
</feature>
<feature type="region of interest" description="Disordered" evidence="2">
    <location>
        <begin position="645"/>
        <end position="732"/>
    </location>
</feature>
<organism evidence="3 4">
    <name type="scientific">Phytophthora citrophthora</name>
    <dbReference type="NCBI Taxonomy" id="4793"/>
    <lineage>
        <taxon>Eukaryota</taxon>
        <taxon>Sar</taxon>
        <taxon>Stramenopiles</taxon>
        <taxon>Oomycota</taxon>
        <taxon>Peronosporomycetes</taxon>
        <taxon>Peronosporales</taxon>
        <taxon>Peronosporaceae</taxon>
        <taxon>Phytophthora</taxon>
    </lineage>
</organism>
<feature type="compositionally biased region" description="Low complexity" evidence="2">
    <location>
        <begin position="100"/>
        <end position="118"/>
    </location>
</feature>
<evidence type="ECO:0000313" key="4">
    <source>
        <dbReference type="Proteomes" id="UP001259832"/>
    </source>
</evidence>
<feature type="compositionally biased region" description="Polar residues" evidence="2">
    <location>
        <begin position="2204"/>
        <end position="2218"/>
    </location>
</feature>
<feature type="compositionally biased region" description="Low complexity" evidence="2">
    <location>
        <begin position="3803"/>
        <end position="3814"/>
    </location>
</feature>
<feature type="compositionally biased region" description="Acidic residues" evidence="2">
    <location>
        <begin position="3873"/>
        <end position="3889"/>
    </location>
</feature>
<feature type="compositionally biased region" description="Acidic residues" evidence="2">
    <location>
        <begin position="1835"/>
        <end position="1849"/>
    </location>
</feature>
<feature type="compositionally biased region" description="Acidic residues" evidence="2">
    <location>
        <begin position="3399"/>
        <end position="3415"/>
    </location>
</feature>
<feature type="region of interest" description="Disordered" evidence="2">
    <location>
        <begin position="2198"/>
        <end position="2218"/>
    </location>
</feature>
<feature type="region of interest" description="Disordered" evidence="2">
    <location>
        <begin position="1496"/>
        <end position="1608"/>
    </location>
</feature>
<feature type="compositionally biased region" description="Low complexity" evidence="2">
    <location>
        <begin position="793"/>
        <end position="810"/>
    </location>
</feature>
<dbReference type="EMBL" id="JASMQC010000025">
    <property type="protein sequence ID" value="KAK1934440.1"/>
    <property type="molecule type" value="Genomic_DNA"/>
</dbReference>
<feature type="compositionally biased region" description="Polar residues" evidence="2">
    <location>
        <begin position="2761"/>
        <end position="2773"/>
    </location>
</feature>
<feature type="region of interest" description="Disordered" evidence="2">
    <location>
        <begin position="1259"/>
        <end position="1301"/>
    </location>
</feature>
<feature type="region of interest" description="Disordered" evidence="2">
    <location>
        <begin position="3628"/>
        <end position="3740"/>
    </location>
</feature>
<feature type="region of interest" description="Disordered" evidence="2">
    <location>
        <begin position="2260"/>
        <end position="2295"/>
    </location>
</feature>
<feature type="region of interest" description="Disordered" evidence="2">
    <location>
        <begin position="3802"/>
        <end position="3825"/>
    </location>
</feature>
<feature type="compositionally biased region" description="Polar residues" evidence="2">
    <location>
        <begin position="3110"/>
        <end position="3119"/>
    </location>
</feature>
<feature type="compositionally biased region" description="Acidic residues" evidence="2">
    <location>
        <begin position="3644"/>
        <end position="3685"/>
    </location>
</feature>
<feature type="region of interest" description="Disordered" evidence="2">
    <location>
        <begin position="1741"/>
        <end position="1922"/>
    </location>
</feature>
<keyword evidence="4" id="KW-1185">Reference proteome</keyword>
<protein>
    <submittedName>
        <fullName evidence="3">Uncharacterized protein</fullName>
    </submittedName>
</protein>
<feature type="region of interest" description="Disordered" evidence="2">
    <location>
        <begin position="1648"/>
        <end position="1709"/>
    </location>
</feature>
<feature type="compositionally biased region" description="Basic and acidic residues" evidence="2">
    <location>
        <begin position="811"/>
        <end position="828"/>
    </location>
</feature>
<feature type="compositionally biased region" description="Acidic residues" evidence="2">
    <location>
        <begin position="3925"/>
        <end position="3958"/>
    </location>
</feature>
<feature type="region of interest" description="Disordered" evidence="2">
    <location>
        <begin position="3873"/>
        <end position="4054"/>
    </location>
</feature>
<feature type="compositionally biased region" description="Basic and acidic residues" evidence="2">
    <location>
        <begin position="2130"/>
        <end position="2140"/>
    </location>
</feature>
<feature type="compositionally biased region" description="Acidic residues" evidence="2">
    <location>
        <begin position="3712"/>
        <end position="3740"/>
    </location>
</feature>
<feature type="compositionally biased region" description="Polar residues" evidence="2">
    <location>
        <begin position="932"/>
        <end position="951"/>
    </location>
</feature>
<feature type="compositionally biased region" description="Basic and acidic residues" evidence="2">
    <location>
        <begin position="1758"/>
        <end position="1769"/>
    </location>
</feature>
<feature type="region of interest" description="Disordered" evidence="2">
    <location>
        <begin position="2079"/>
        <end position="2165"/>
    </location>
</feature>
<feature type="compositionally biased region" description="Acidic residues" evidence="2">
    <location>
        <begin position="4034"/>
        <end position="4050"/>
    </location>
</feature>